<dbReference type="GO" id="GO:0008236">
    <property type="term" value="F:serine-type peptidase activity"/>
    <property type="evidence" value="ECO:0007669"/>
    <property type="project" value="InterPro"/>
</dbReference>
<feature type="region of interest" description="Disordered" evidence="1">
    <location>
        <begin position="320"/>
        <end position="339"/>
    </location>
</feature>
<keyword evidence="2" id="KW-0732">Signal</keyword>
<sequence>MHGFRFARVLLVAFACVAATILPSSRLHAHPTRPAPRDAAADAARVEELTTALLEADGANRIKECPELRDLPLGSAALEDRLFREVWPKCAADGDPQVRAAAASVIGGRYLAALDPPDPRAVALCLKLAADPERPVRKSAVVEGLARITNKSDEVVAALIARAVADPRDEDELRNPIQWGLSLSPADQVARHVEPYLAKRQEAPERALLAYTVYVNATLTEPPGAERVDGLGPFVMEFDLRAPAPDVPTFMAIVRHFLPEPLAPTFTVRAGRHAMRLTALVPNVKARRDLLERLQGLEWGKEMRVDNRIRVATPEMVEKVTADSKKPLPTEGPEPVPQTRPIDEYARMMATGDSDERGEALEKSNFPDLLTKQEAGLDLLVACAMDANPGVREKAARLAGEWWVWYRDPPHPRALALSLKLAKDPEPKVVGTVAYFALPRVKNPPDAVVDAMITAATTQTPWEPNGLHFITAYGLRNIAPERLETLLTPIMRGADEQQARHAFALFVESSGREPANPERFQRLRRYMLWFGARDRKFKTPQELLDAFREYAPAEQVPEVAVTPYGEEVAGGAVLTDLAALKDLNDRLRQDPRFSVGDRPQVMNPERVAYLRYVFGLKPEGVISTIDMPKPGGYDDALRELHAHLGRVYPAFKIKGIDWDKVGGELLPLASEAKTDAEFGLLCARMVARLEDSHAQLLPGSAPLPFPTIEFPRYDPGFACLIDDRDRPVVYHVDKGSPAEAGGVKVGMAVVSVNGKPAAEAMAAWMGQMKTYFGYSSERYLRYDAAKGFCRQTKQGEVVKLEMEDAEGEAHAFELPATLNTRYLPRLPVPIEGIDDFGNVESKKLADDIGYIYVRRIQPDLPQRLDAALAALGDIKWLVIDVRGNSGGGFDARAAVRNFNPDDPEEPSRPRYKGPIALLVDERCISAGEGWASWFVATKRATLFGTTTAGASARKDTYTLTNGMYKVVVPVKAYTGSLDRPIERRGLEPDVPVRCNAKDLAQGKDTVLEAARASLLMR</sequence>
<dbReference type="SUPFAM" id="SSF52096">
    <property type="entry name" value="ClpP/crotonase"/>
    <property type="match status" value="1"/>
</dbReference>
<dbReference type="SUPFAM" id="SSF50156">
    <property type="entry name" value="PDZ domain-like"/>
    <property type="match status" value="1"/>
</dbReference>
<name>A0A6J4PMX1_9BACT</name>
<dbReference type="InterPro" id="IPR036034">
    <property type="entry name" value="PDZ_sf"/>
</dbReference>
<reference evidence="4" key="1">
    <citation type="submission" date="2020-02" db="EMBL/GenBank/DDBJ databases">
        <authorList>
            <person name="Meier V. D."/>
        </authorList>
    </citation>
    <scope>NUCLEOTIDE SEQUENCE</scope>
    <source>
        <strain evidence="4">AVDCRST_MAG64</strain>
    </source>
</reference>
<evidence type="ECO:0000313" key="4">
    <source>
        <dbReference type="EMBL" id="CAA9417292.1"/>
    </source>
</evidence>
<evidence type="ECO:0000259" key="3">
    <source>
        <dbReference type="SMART" id="SM00245"/>
    </source>
</evidence>
<dbReference type="Gene3D" id="3.30.750.44">
    <property type="match status" value="1"/>
</dbReference>
<feature type="signal peptide" evidence="2">
    <location>
        <begin position="1"/>
        <end position="29"/>
    </location>
</feature>
<organism evidence="4">
    <name type="scientific">uncultured Phycisphaerae bacterium</name>
    <dbReference type="NCBI Taxonomy" id="904963"/>
    <lineage>
        <taxon>Bacteria</taxon>
        <taxon>Pseudomonadati</taxon>
        <taxon>Planctomycetota</taxon>
        <taxon>Phycisphaerae</taxon>
        <taxon>environmental samples</taxon>
    </lineage>
</organism>
<dbReference type="InterPro" id="IPR016024">
    <property type="entry name" value="ARM-type_fold"/>
</dbReference>
<evidence type="ECO:0000256" key="2">
    <source>
        <dbReference type="SAM" id="SignalP"/>
    </source>
</evidence>
<dbReference type="GO" id="GO:0006508">
    <property type="term" value="P:proteolysis"/>
    <property type="evidence" value="ECO:0007669"/>
    <property type="project" value="InterPro"/>
</dbReference>
<evidence type="ECO:0000256" key="1">
    <source>
        <dbReference type="SAM" id="MobiDB-lite"/>
    </source>
</evidence>
<dbReference type="PANTHER" id="PTHR32060">
    <property type="entry name" value="TAIL-SPECIFIC PROTEASE"/>
    <property type="match status" value="1"/>
</dbReference>
<dbReference type="AlphaFoldDB" id="A0A6J4PMX1"/>
<protein>
    <recommendedName>
        <fullName evidence="3">Tail specific protease domain-containing protein</fullName>
    </recommendedName>
</protein>
<dbReference type="Pfam" id="PF13646">
    <property type="entry name" value="HEAT_2"/>
    <property type="match status" value="1"/>
</dbReference>
<dbReference type="EMBL" id="CADCUQ010000598">
    <property type="protein sequence ID" value="CAA9417292.1"/>
    <property type="molecule type" value="Genomic_DNA"/>
</dbReference>
<gene>
    <name evidence="4" type="ORF">AVDCRST_MAG64-2697</name>
</gene>
<dbReference type="SMART" id="SM00245">
    <property type="entry name" value="TSPc"/>
    <property type="match status" value="1"/>
</dbReference>
<accession>A0A6J4PMX1</accession>
<dbReference type="GO" id="GO:0030288">
    <property type="term" value="C:outer membrane-bounded periplasmic space"/>
    <property type="evidence" value="ECO:0007669"/>
    <property type="project" value="TreeGrafter"/>
</dbReference>
<dbReference type="PANTHER" id="PTHR32060:SF30">
    <property type="entry name" value="CARBOXY-TERMINAL PROCESSING PROTEASE CTPA"/>
    <property type="match status" value="1"/>
</dbReference>
<dbReference type="InterPro" id="IPR005151">
    <property type="entry name" value="Tail-specific_protease"/>
</dbReference>
<dbReference type="GO" id="GO:0004175">
    <property type="term" value="F:endopeptidase activity"/>
    <property type="evidence" value="ECO:0007669"/>
    <property type="project" value="TreeGrafter"/>
</dbReference>
<feature type="chain" id="PRO_5027076603" description="Tail specific protease domain-containing protein" evidence="2">
    <location>
        <begin position="30"/>
        <end position="1017"/>
    </location>
</feature>
<dbReference type="Gene3D" id="3.90.226.10">
    <property type="entry name" value="2-enoyl-CoA Hydratase, Chain A, domain 1"/>
    <property type="match status" value="1"/>
</dbReference>
<dbReference type="Gene3D" id="1.25.10.10">
    <property type="entry name" value="Leucine-rich Repeat Variant"/>
    <property type="match status" value="1"/>
</dbReference>
<dbReference type="SUPFAM" id="SSF48371">
    <property type="entry name" value="ARM repeat"/>
    <property type="match status" value="1"/>
</dbReference>
<feature type="domain" description="Tail specific protease" evidence="3">
    <location>
        <begin position="825"/>
        <end position="993"/>
    </location>
</feature>
<dbReference type="Pfam" id="PF03572">
    <property type="entry name" value="Peptidase_S41"/>
    <property type="match status" value="1"/>
</dbReference>
<proteinExistence type="predicted"/>
<dbReference type="GO" id="GO:0007165">
    <property type="term" value="P:signal transduction"/>
    <property type="evidence" value="ECO:0007669"/>
    <property type="project" value="TreeGrafter"/>
</dbReference>
<dbReference type="InterPro" id="IPR011989">
    <property type="entry name" value="ARM-like"/>
</dbReference>
<dbReference type="InterPro" id="IPR029045">
    <property type="entry name" value="ClpP/crotonase-like_dom_sf"/>
</dbReference>
<dbReference type="Gene3D" id="2.30.42.10">
    <property type="match status" value="1"/>
</dbReference>